<proteinExistence type="predicted"/>
<keyword evidence="9" id="KW-1208">Phospholipid metabolism</keyword>
<name>A0A7G9YS28_9EURY</name>
<keyword evidence="10" id="KW-0670">Pyruvate</keyword>
<sequence length="172" mass="19199">MTNPNDKYYMLSPASGKVIRIQTFKKSLIKNATQEESRTISIFMHLHNVHITAAPLDGVVKRITPEKGSFKPAFIRNADFNTRNTIELMTKYGDVKIVQIAGFFTRKIKCEVNEGQSVAKTERIGKICFGSRVDVSIPEGFEIRVKEGDKVKCRKTAIASPCATSPGYTRAI</sequence>
<dbReference type="PANTHER" id="PTHR35809:SF1">
    <property type="entry name" value="ARCHAETIDYLSERINE DECARBOXYLASE PROENZYME-RELATED"/>
    <property type="match status" value="1"/>
</dbReference>
<dbReference type="EMBL" id="MT631452">
    <property type="protein sequence ID" value="QNO50812.1"/>
    <property type="molecule type" value="Genomic_DNA"/>
</dbReference>
<protein>
    <submittedName>
        <fullName evidence="11">Phosphatidylserine decarboxylase proenzyme</fullName>
        <ecNumber evidence="11">4.1.1.65</ecNumber>
    </submittedName>
</protein>
<keyword evidence="4" id="KW-0443">Lipid metabolism</keyword>
<dbReference type="InterPro" id="IPR003817">
    <property type="entry name" value="PS_Dcarbxylase"/>
</dbReference>
<organism evidence="11">
    <name type="scientific">Candidatus Methanophagaceae archaeon ANME-1 ERB6</name>
    <dbReference type="NCBI Taxonomy" id="2759912"/>
    <lineage>
        <taxon>Archaea</taxon>
        <taxon>Methanobacteriati</taxon>
        <taxon>Methanobacteriota</taxon>
        <taxon>Stenosarchaea group</taxon>
        <taxon>Methanomicrobia</taxon>
        <taxon>Candidatus Methanophagales</taxon>
        <taxon>Candidatus Methanophagaceae</taxon>
    </lineage>
</organism>
<keyword evidence="8 11" id="KW-0456">Lyase</keyword>
<dbReference type="Pfam" id="PF02666">
    <property type="entry name" value="PS_Dcarbxylase"/>
    <property type="match status" value="1"/>
</dbReference>
<evidence type="ECO:0000313" key="11">
    <source>
        <dbReference type="EMBL" id="QNO50812.1"/>
    </source>
</evidence>
<evidence type="ECO:0000256" key="7">
    <source>
        <dbReference type="ARBA" id="ARBA00023209"/>
    </source>
</evidence>
<evidence type="ECO:0000256" key="1">
    <source>
        <dbReference type="ARBA" id="ARBA00022475"/>
    </source>
</evidence>
<dbReference type="EC" id="4.1.1.65" evidence="11"/>
<evidence type="ECO:0000256" key="5">
    <source>
        <dbReference type="ARBA" id="ARBA00023136"/>
    </source>
</evidence>
<dbReference type="AlphaFoldDB" id="A0A7G9YS28"/>
<evidence type="ECO:0000256" key="3">
    <source>
        <dbReference type="ARBA" id="ARBA00022793"/>
    </source>
</evidence>
<gene>
    <name evidence="11" type="primary">psd</name>
    <name evidence="11" type="ORF">GLJDJJHM_00016</name>
</gene>
<keyword evidence="3" id="KW-0210">Decarboxylase</keyword>
<evidence type="ECO:0000256" key="4">
    <source>
        <dbReference type="ARBA" id="ARBA00023098"/>
    </source>
</evidence>
<keyword evidence="6" id="KW-0865">Zymogen</keyword>
<dbReference type="GO" id="GO:0008654">
    <property type="term" value="P:phospholipid biosynthetic process"/>
    <property type="evidence" value="ECO:0007669"/>
    <property type="project" value="UniProtKB-KW"/>
</dbReference>
<dbReference type="PANTHER" id="PTHR35809">
    <property type="entry name" value="ARCHAETIDYLSERINE DECARBOXYLASE PROENZYME-RELATED"/>
    <property type="match status" value="1"/>
</dbReference>
<evidence type="ECO:0000256" key="6">
    <source>
        <dbReference type="ARBA" id="ARBA00023145"/>
    </source>
</evidence>
<evidence type="ECO:0000256" key="9">
    <source>
        <dbReference type="ARBA" id="ARBA00023264"/>
    </source>
</evidence>
<dbReference type="GO" id="GO:0004609">
    <property type="term" value="F:phosphatidylserine decarboxylase activity"/>
    <property type="evidence" value="ECO:0007669"/>
    <property type="project" value="UniProtKB-EC"/>
</dbReference>
<keyword evidence="5" id="KW-0472">Membrane</keyword>
<evidence type="ECO:0000256" key="2">
    <source>
        <dbReference type="ARBA" id="ARBA00022516"/>
    </source>
</evidence>
<evidence type="ECO:0000256" key="8">
    <source>
        <dbReference type="ARBA" id="ARBA00023239"/>
    </source>
</evidence>
<accession>A0A7G9YS28</accession>
<reference evidence="11" key="1">
    <citation type="submission" date="2020-06" db="EMBL/GenBank/DDBJ databases">
        <title>Unique genomic features of the anaerobic methanotrophic archaea.</title>
        <authorList>
            <person name="Chadwick G.L."/>
            <person name="Skennerton C.T."/>
            <person name="Laso-Perez R."/>
            <person name="Leu A.O."/>
            <person name="Speth D.R."/>
            <person name="Yu H."/>
            <person name="Morgan-Lang C."/>
            <person name="Hatzenpichler R."/>
            <person name="Goudeau D."/>
            <person name="Malmstrom R."/>
            <person name="Brazelton W.J."/>
            <person name="Woyke T."/>
            <person name="Hallam S.J."/>
            <person name="Tyson G.W."/>
            <person name="Wegener G."/>
            <person name="Boetius A."/>
            <person name="Orphan V."/>
        </authorList>
    </citation>
    <scope>NUCLEOTIDE SEQUENCE</scope>
</reference>
<keyword evidence="7" id="KW-0594">Phospholipid biosynthesis</keyword>
<keyword evidence="2" id="KW-0444">Lipid biosynthesis</keyword>
<keyword evidence="1" id="KW-1003">Cell membrane</keyword>
<evidence type="ECO:0000256" key="10">
    <source>
        <dbReference type="ARBA" id="ARBA00023317"/>
    </source>
</evidence>
<dbReference type="InterPro" id="IPR033175">
    <property type="entry name" value="PSD-A"/>
</dbReference>